<gene>
    <name evidence="1" type="ORF">NCTC7812_01454</name>
</gene>
<protein>
    <submittedName>
        <fullName evidence="1">Uncharacterized protein</fullName>
    </submittedName>
</protein>
<reference evidence="1 2" key="1">
    <citation type="submission" date="2019-02" db="EMBL/GenBank/DDBJ databases">
        <authorList>
            <consortium name="Pathogen Informatics"/>
        </authorList>
    </citation>
    <scope>NUCLEOTIDE SEQUENCE [LARGE SCALE GENOMIC DNA]</scope>
    <source>
        <strain evidence="1 2">3012STDY7078512</strain>
    </source>
</reference>
<evidence type="ECO:0000313" key="2">
    <source>
        <dbReference type="Proteomes" id="UP000396835"/>
    </source>
</evidence>
<dbReference type="AlphaFoldDB" id="A0A449I392"/>
<organism evidence="1 2">
    <name type="scientific">Prevotella heparinolytica</name>
    <dbReference type="NCBI Taxonomy" id="28113"/>
    <lineage>
        <taxon>Bacteria</taxon>
        <taxon>Pseudomonadati</taxon>
        <taxon>Bacteroidota</taxon>
        <taxon>Bacteroidia</taxon>
        <taxon>Bacteroidales</taxon>
        <taxon>Bacteroidaceae</taxon>
        <taxon>Bacteroides</taxon>
    </lineage>
</organism>
<name>A0A449I392_9BACE</name>
<dbReference type="EMBL" id="CAACYH010000004">
    <property type="protein sequence ID" value="VFB13921.1"/>
    <property type="molecule type" value="Genomic_DNA"/>
</dbReference>
<evidence type="ECO:0000313" key="1">
    <source>
        <dbReference type="EMBL" id="VFB13921.1"/>
    </source>
</evidence>
<accession>A0A449I392</accession>
<proteinExistence type="predicted"/>
<dbReference type="Proteomes" id="UP000396835">
    <property type="component" value="Unassembled WGS sequence"/>
</dbReference>
<sequence length="35" mass="4147">MAQMTSVFHIIDFMGNKPENMPFMQKKRSEKNNES</sequence>